<sequence>DALTQFHAFVSSEDRALLLQIVDESVQVSQTIHSTETLDQTLNQLSSTIDDKSAYYLILKTSPRLAFVAYIADHAPTRTKMVYAATTPQLLHDLGGKELFSINVFMSQPDELTPQGWRDAMASLNQDAPLTSEERHLKELQVGQLANGGQVHNPSNSNLYGSTGTSGAGLSSHAPKNIPVQPEAVDALDNFASKKPGQSHDETNADKYDAVVLGIDLSTELIYLRACLTDVTLDDLANDKSNADSPQYTLLQNNSTVYFAYTCPPETLIRSKMIYASNKHGLVTMIKDKGIDITRVLEADNLAEIRDDLNSEMTQARAMADNPPGISSSRLRFAKPRGPGRR</sequence>
<dbReference type="SMART" id="SM00102">
    <property type="entry name" value="ADF"/>
    <property type="match status" value="2"/>
</dbReference>
<keyword evidence="3" id="KW-0963">Cytoplasm</keyword>
<reference evidence="10 11" key="1">
    <citation type="journal article" date="2016" name="Proc. Natl. Acad. Sci. U.S.A.">
        <title>Comparative genomics of biotechnologically important yeasts.</title>
        <authorList>
            <person name="Riley R."/>
            <person name="Haridas S."/>
            <person name="Wolfe K.H."/>
            <person name="Lopes M.R."/>
            <person name="Hittinger C.T."/>
            <person name="Goeker M."/>
            <person name="Salamov A.A."/>
            <person name="Wisecaver J.H."/>
            <person name="Long T.M."/>
            <person name="Calvey C.H."/>
            <person name="Aerts A.L."/>
            <person name="Barry K.W."/>
            <person name="Choi C."/>
            <person name="Clum A."/>
            <person name="Coughlan A.Y."/>
            <person name="Deshpande S."/>
            <person name="Douglass A.P."/>
            <person name="Hanson S.J."/>
            <person name="Klenk H.-P."/>
            <person name="LaButti K.M."/>
            <person name="Lapidus A."/>
            <person name="Lindquist E.A."/>
            <person name="Lipzen A.M."/>
            <person name="Meier-Kolthoff J.P."/>
            <person name="Ohm R.A."/>
            <person name="Otillar R.P."/>
            <person name="Pangilinan J.L."/>
            <person name="Peng Y."/>
            <person name="Rokas A."/>
            <person name="Rosa C.A."/>
            <person name="Scheuner C."/>
            <person name="Sibirny A.A."/>
            <person name="Slot J.C."/>
            <person name="Stielow J.B."/>
            <person name="Sun H."/>
            <person name="Kurtzman C.P."/>
            <person name="Blackwell M."/>
            <person name="Grigoriev I.V."/>
            <person name="Jeffries T.W."/>
        </authorList>
    </citation>
    <scope>NUCLEOTIDE SEQUENCE [LARGE SCALE GENOMIC DNA]</scope>
    <source>
        <strain evidence="10 11">DSM 6958</strain>
    </source>
</reference>
<comment type="subunit">
    <text evidence="7">Interacts with G-actin; ADP-actin form.</text>
</comment>
<gene>
    <name evidence="10" type="ORF">NADFUDRAFT_45052</name>
</gene>
<feature type="non-terminal residue" evidence="10">
    <location>
        <position position="1"/>
    </location>
</feature>
<dbReference type="GO" id="GO:0003785">
    <property type="term" value="F:actin monomer binding"/>
    <property type="evidence" value="ECO:0007669"/>
    <property type="project" value="TreeGrafter"/>
</dbReference>
<keyword evidence="11" id="KW-1185">Reference proteome</keyword>
<protein>
    <recommendedName>
        <fullName evidence="9">ADF-H domain-containing protein</fullName>
    </recommendedName>
</protein>
<organism evidence="10 11">
    <name type="scientific">Nadsonia fulvescens var. elongata DSM 6958</name>
    <dbReference type="NCBI Taxonomy" id="857566"/>
    <lineage>
        <taxon>Eukaryota</taxon>
        <taxon>Fungi</taxon>
        <taxon>Dikarya</taxon>
        <taxon>Ascomycota</taxon>
        <taxon>Saccharomycotina</taxon>
        <taxon>Dipodascomycetes</taxon>
        <taxon>Dipodascales</taxon>
        <taxon>Dipodascales incertae sedis</taxon>
        <taxon>Nadsonia</taxon>
    </lineage>
</organism>
<proteinExistence type="inferred from homology"/>
<evidence type="ECO:0000256" key="6">
    <source>
        <dbReference type="ARBA" id="ARBA00023212"/>
    </source>
</evidence>
<evidence type="ECO:0000256" key="4">
    <source>
        <dbReference type="ARBA" id="ARBA00022737"/>
    </source>
</evidence>
<evidence type="ECO:0000313" key="11">
    <source>
        <dbReference type="Proteomes" id="UP000095009"/>
    </source>
</evidence>
<dbReference type="EMBL" id="KV454406">
    <property type="protein sequence ID" value="ODQ68500.1"/>
    <property type="molecule type" value="Genomic_DNA"/>
</dbReference>
<dbReference type="GO" id="GO:0030042">
    <property type="term" value="P:actin filament depolymerization"/>
    <property type="evidence" value="ECO:0007669"/>
    <property type="project" value="TreeGrafter"/>
</dbReference>
<dbReference type="InterPro" id="IPR028458">
    <property type="entry name" value="Twinfilin"/>
</dbReference>
<dbReference type="PANTHER" id="PTHR13759">
    <property type="entry name" value="TWINFILIN"/>
    <property type="match status" value="1"/>
</dbReference>
<dbReference type="InterPro" id="IPR029006">
    <property type="entry name" value="ADF-H/Gelsolin-like_dom_sf"/>
</dbReference>
<dbReference type="Proteomes" id="UP000095009">
    <property type="component" value="Unassembled WGS sequence"/>
</dbReference>
<evidence type="ECO:0000259" key="9">
    <source>
        <dbReference type="PROSITE" id="PS51263"/>
    </source>
</evidence>
<dbReference type="Gene3D" id="3.40.20.10">
    <property type="entry name" value="Severin"/>
    <property type="match status" value="2"/>
</dbReference>
<evidence type="ECO:0000256" key="3">
    <source>
        <dbReference type="ARBA" id="ARBA00022490"/>
    </source>
</evidence>
<feature type="region of interest" description="Disordered" evidence="8">
    <location>
        <begin position="319"/>
        <end position="342"/>
    </location>
</feature>
<feature type="compositionally biased region" description="Basic residues" evidence="8">
    <location>
        <begin position="332"/>
        <end position="342"/>
    </location>
</feature>
<comment type="subcellular location">
    <subcellularLocation>
        <location evidence="1">Cytoplasm</location>
        <location evidence="1">Cytoskeleton</location>
    </subcellularLocation>
</comment>
<feature type="domain" description="ADF-H" evidence="9">
    <location>
        <begin position="1"/>
        <end position="122"/>
    </location>
</feature>
<name>A0A1E3PT46_9ASCO</name>
<dbReference type="GO" id="GO:0005737">
    <property type="term" value="C:cytoplasm"/>
    <property type="evidence" value="ECO:0007669"/>
    <property type="project" value="TreeGrafter"/>
</dbReference>
<evidence type="ECO:0000313" key="10">
    <source>
        <dbReference type="EMBL" id="ODQ68500.1"/>
    </source>
</evidence>
<accession>A0A1E3PT46</accession>
<dbReference type="InterPro" id="IPR002108">
    <property type="entry name" value="ADF-H"/>
</dbReference>
<dbReference type="OrthoDB" id="10006997at2759"/>
<evidence type="ECO:0000256" key="1">
    <source>
        <dbReference type="ARBA" id="ARBA00004245"/>
    </source>
</evidence>
<dbReference type="PROSITE" id="PS51263">
    <property type="entry name" value="ADF_H"/>
    <property type="match status" value="1"/>
</dbReference>
<dbReference type="GO" id="GO:0051016">
    <property type="term" value="P:barbed-end actin filament capping"/>
    <property type="evidence" value="ECO:0007669"/>
    <property type="project" value="TreeGrafter"/>
</dbReference>
<evidence type="ECO:0000256" key="7">
    <source>
        <dbReference type="ARBA" id="ARBA00038532"/>
    </source>
</evidence>
<keyword evidence="5" id="KW-0009">Actin-binding</keyword>
<dbReference type="STRING" id="857566.A0A1E3PT46"/>
<keyword evidence="4" id="KW-0677">Repeat</keyword>
<dbReference type="GO" id="GO:0051015">
    <property type="term" value="F:actin filament binding"/>
    <property type="evidence" value="ECO:0007669"/>
    <property type="project" value="TreeGrafter"/>
</dbReference>
<feature type="region of interest" description="Disordered" evidence="8">
    <location>
        <begin position="147"/>
        <end position="177"/>
    </location>
</feature>
<dbReference type="GO" id="GO:0005884">
    <property type="term" value="C:actin filament"/>
    <property type="evidence" value="ECO:0007669"/>
    <property type="project" value="TreeGrafter"/>
</dbReference>
<dbReference type="SUPFAM" id="SSF55753">
    <property type="entry name" value="Actin depolymerizing proteins"/>
    <property type="match status" value="2"/>
</dbReference>
<evidence type="ECO:0000256" key="2">
    <source>
        <dbReference type="ARBA" id="ARBA00009557"/>
    </source>
</evidence>
<comment type="similarity">
    <text evidence="2">Belongs to the actin-binding proteins ADF family. Twinfilin subfamily.</text>
</comment>
<evidence type="ECO:0000256" key="8">
    <source>
        <dbReference type="SAM" id="MobiDB-lite"/>
    </source>
</evidence>
<dbReference type="PANTHER" id="PTHR13759:SF1">
    <property type="entry name" value="TWINFILIN"/>
    <property type="match status" value="1"/>
</dbReference>
<keyword evidence="6" id="KW-0206">Cytoskeleton</keyword>
<dbReference type="Pfam" id="PF00241">
    <property type="entry name" value="Cofilin_ADF"/>
    <property type="match status" value="2"/>
</dbReference>
<feature type="compositionally biased region" description="Polar residues" evidence="8">
    <location>
        <begin position="150"/>
        <end position="160"/>
    </location>
</feature>
<evidence type="ECO:0000256" key="5">
    <source>
        <dbReference type="ARBA" id="ARBA00023203"/>
    </source>
</evidence>
<dbReference type="AlphaFoldDB" id="A0A1E3PT46"/>
<feature type="compositionally biased region" description="Low complexity" evidence="8">
    <location>
        <begin position="161"/>
        <end position="172"/>
    </location>
</feature>